<dbReference type="EMBL" id="JAGDEL010000002">
    <property type="protein sequence ID" value="MBO1510751.1"/>
    <property type="molecule type" value="Genomic_DNA"/>
</dbReference>
<comment type="caution">
    <text evidence="2">The sequence shown here is derived from an EMBL/GenBank/DDBJ whole genome shotgun (WGS) entry which is preliminary data.</text>
</comment>
<keyword evidence="1" id="KW-1133">Transmembrane helix</keyword>
<evidence type="ECO:0000256" key="1">
    <source>
        <dbReference type="SAM" id="Phobius"/>
    </source>
</evidence>
<name>A0ABS3MXJ5_9BACI</name>
<evidence type="ECO:0000313" key="3">
    <source>
        <dbReference type="Proteomes" id="UP000663981"/>
    </source>
</evidence>
<proteinExistence type="predicted"/>
<protein>
    <submittedName>
        <fullName evidence="2">Uncharacterized protein</fullName>
    </submittedName>
</protein>
<keyword evidence="1" id="KW-0812">Transmembrane</keyword>
<gene>
    <name evidence="2" type="ORF">I7822_03485</name>
</gene>
<keyword evidence="1" id="KW-0472">Membrane</keyword>
<accession>A0ABS3MXJ5</accession>
<sequence>MIKLGITFLFAIFMMIISPFLILKDHLYFGHLEETSYTPIIIDQEIHIVKIASFLEMQTAKVLVAFRGNENSAIHTMIDDQILLFFSEYFPHDKPFLVVKKFQSNYLS</sequence>
<dbReference type="RefSeq" id="WP_207975387.1">
    <property type="nucleotide sequence ID" value="NZ_JAGDEL010000002.1"/>
</dbReference>
<evidence type="ECO:0000313" key="2">
    <source>
        <dbReference type="EMBL" id="MBO1510751.1"/>
    </source>
</evidence>
<organism evidence="2 3">
    <name type="scientific">Metabacillus bambusae</name>
    <dbReference type="NCBI Taxonomy" id="2795218"/>
    <lineage>
        <taxon>Bacteria</taxon>
        <taxon>Bacillati</taxon>
        <taxon>Bacillota</taxon>
        <taxon>Bacilli</taxon>
        <taxon>Bacillales</taxon>
        <taxon>Bacillaceae</taxon>
        <taxon>Metabacillus</taxon>
    </lineage>
</organism>
<reference evidence="2 3" key="1">
    <citation type="submission" date="2021-03" db="EMBL/GenBank/DDBJ databases">
        <title>Whole genome sequence of Metabacillus bambusae BG109.</title>
        <authorList>
            <person name="Jeong J.W."/>
        </authorList>
    </citation>
    <scope>NUCLEOTIDE SEQUENCE [LARGE SCALE GENOMIC DNA]</scope>
    <source>
        <strain evidence="2 3">BG109</strain>
    </source>
</reference>
<keyword evidence="3" id="KW-1185">Reference proteome</keyword>
<dbReference type="Proteomes" id="UP000663981">
    <property type="component" value="Unassembled WGS sequence"/>
</dbReference>
<feature type="transmembrane region" description="Helical" evidence="1">
    <location>
        <begin position="6"/>
        <end position="23"/>
    </location>
</feature>